<keyword evidence="3" id="KW-1185">Reference proteome</keyword>
<evidence type="ECO:0000256" key="1">
    <source>
        <dbReference type="SAM" id="Phobius"/>
    </source>
</evidence>
<accession>A0A1Y0ICT1</accession>
<dbReference type="Proteomes" id="UP000196027">
    <property type="component" value="Chromosome"/>
</dbReference>
<name>A0A1Y0ICT1_9GAMM</name>
<organism evidence="2 3">
    <name type="scientific">Oleiphilus messinensis</name>
    <dbReference type="NCBI Taxonomy" id="141451"/>
    <lineage>
        <taxon>Bacteria</taxon>
        <taxon>Pseudomonadati</taxon>
        <taxon>Pseudomonadota</taxon>
        <taxon>Gammaproteobacteria</taxon>
        <taxon>Oceanospirillales</taxon>
        <taxon>Oleiphilaceae</taxon>
        <taxon>Oleiphilus</taxon>
    </lineage>
</organism>
<feature type="transmembrane region" description="Helical" evidence="1">
    <location>
        <begin position="54"/>
        <end position="72"/>
    </location>
</feature>
<keyword evidence="1" id="KW-0472">Membrane</keyword>
<dbReference type="KEGG" id="ome:OLMES_4319"/>
<feature type="transmembrane region" description="Helical" evidence="1">
    <location>
        <begin position="84"/>
        <end position="104"/>
    </location>
</feature>
<feature type="transmembrane region" description="Helical" evidence="1">
    <location>
        <begin position="14"/>
        <end position="34"/>
    </location>
</feature>
<evidence type="ECO:0000313" key="2">
    <source>
        <dbReference type="EMBL" id="ARU58327.1"/>
    </source>
</evidence>
<protein>
    <submittedName>
        <fullName evidence="2">Uncharacterized protein</fullName>
    </submittedName>
</protein>
<dbReference type="OrthoDB" id="6028099at2"/>
<reference evidence="2 3" key="1">
    <citation type="submission" date="2017-05" db="EMBL/GenBank/DDBJ databases">
        <title>Genomic insights into alkan degradation activity of Oleiphilus messinensis.</title>
        <authorList>
            <person name="Kozyavkin S.A."/>
            <person name="Slesarev A.I."/>
            <person name="Golyshin P.N."/>
            <person name="Korzhenkov A."/>
            <person name="Golyshina O.N."/>
            <person name="Toshchakov S.V."/>
        </authorList>
    </citation>
    <scope>NUCLEOTIDE SEQUENCE [LARGE SCALE GENOMIC DNA]</scope>
    <source>
        <strain evidence="2 3">ME102</strain>
    </source>
</reference>
<dbReference type="RefSeq" id="WP_087463121.1">
    <property type="nucleotide sequence ID" value="NZ_CP021425.1"/>
</dbReference>
<dbReference type="EMBL" id="CP021425">
    <property type="protein sequence ID" value="ARU58327.1"/>
    <property type="molecule type" value="Genomic_DNA"/>
</dbReference>
<keyword evidence="1" id="KW-0812">Transmembrane</keyword>
<sequence>MQELTMRTLVFRRLLRLLFLVPYGVLIFLIPQFKDLFNGFGTDLPVATEILLKNYYYLPIFYVFHEIMFYWVPGGNRENFKKVFKYNIALAFLIFLVAIVILYIPTLTGPIM</sequence>
<dbReference type="AlphaFoldDB" id="A0A1Y0ICT1"/>
<proteinExistence type="predicted"/>
<keyword evidence="1" id="KW-1133">Transmembrane helix</keyword>
<gene>
    <name evidence="2" type="ORF">OLMES_4319</name>
</gene>
<evidence type="ECO:0000313" key="3">
    <source>
        <dbReference type="Proteomes" id="UP000196027"/>
    </source>
</evidence>